<reference evidence="6" key="1">
    <citation type="submission" date="2018-03" db="EMBL/GenBank/DDBJ databases">
        <title>A comparative analysis of the Nautiliaceae.</title>
        <authorList>
            <person name="Grosche A."/>
            <person name="Smedile F."/>
            <person name="Vetriani C."/>
        </authorList>
    </citation>
    <scope>NUCLEOTIDE SEQUENCE [LARGE SCALE GENOMIC DNA]</scope>
    <source>
        <strain evidence="6">TB6</strain>
    </source>
</reference>
<name>A0AAJ4UXU5_9BACT</name>
<evidence type="ECO:0000313" key="4">
    <source>
        <dbReference type="EMBL" id="ROR39797.1"/>
    </source>
</evidence>
<feature type="chain" id="PRO_5042542949" evidence="1">
    <location>
        <begin position="20"/>
        <end position="210"/>
    </location>
</feature>
<keyword evidence="1" id="KW-0732">Signal</keyword>
<keyword evidence="6" id="KW-1185">Reference proteome</keyword>
<evidence type="ECO:0000256" key="1">
    <source>
        <dbReference type="SAM" id="SignalP"/>
    </source>
</evidence>
<dbReference type="SUPFAM" id="SSF47240">
    <property type="entry name" value="Ferritin-like"/>
    <property type="match status" value="1"/>
</dbReference>
<evidence type="ECO:0000259" key="2">
    <source>
        <dbReference type="Pfam" id="PF09968"/>
    </source>
</evidence>
<dbReference type="Proteomes" id="UP000298805">
    <property type="component" value="Chromosome"/>
</dbReference>
<dbReference type="CDD" id="cd01048">
    <property type="entry name" value="Ferritin_like_AB2"/>
    <property type="match status" value="1"/>
</dbReference>
<dbReference type="InterPro" id="IPR009078">
    <property type="entry name" value="Ferritin-like_SF"/>
</dbReference>
<dbReference type="Pfam" id="PF09968">
    <property type="entry name" value="DUF2202"/>
    <property type="match status" value="1"/>
</dbReference>
<dbReference type="RefSeq" id="WP_123352191.1">
    <property type="nucleotide sequence ID" value="NZ_CP027432.2"/>
</dbReference>
<dbReference type="InterPro" id="IPR012347">
    <property type="entry name" value="Ferritin-like"/>
</dbReference>
<dbReference type="Proteomes" id="UP000272781">
    <property type="component" value="Unassembled WGS sequence"/>
</dbReference>
<feature type="signal peptide" evidence="1">
    <location>
        <begin position="1"/>
        <end position="19"/>
    </location>
</feature>
<organism evidence="4 5">
    <name type="scientific">Caminibacter pacificus</name>
    <dbReference type="NCBI Taxonomy" id="1424653"/>
    <lineage>
        <taxon>Bacteria</taxon>
        <taxon>Pseudomonadati</taxon>
        <taxon>Campylobacterota</taxon>
        <taxon>Epsilonproteobacteria</taxon>
        <taxon>Nautiliales</taxon>
        <taxon>Nautiliaceae</taxon>
        <taxon>Caminibacter</taxon>
    </lineage>
</organism>
<dbReference type="AlphaFoldDB" id="A0AAJ4UXU5"/>
<sequence length="210" mass="24111">MKKILLSMLFVITSLFAFSKKVTITNNEKQALSYMYEEEKLAKDVYYTLGKMYPNLSVFNRIYNAEIVHETSVANVMKHYNLPLPVRGDVIGKFTNPHLQKLYNQLIALGKKSPVDALKAGIMVEVTDVDDLDKYLKTATSPDVIALFKFLRAGSYNHYNAFNWSLKNLTGKTACELMSKEWCKNYPFKRGIGREYRNWYWFAGAGGGMR</sequence>
<dbReference type="EMBL" id="RJVK01000002">
    <property type="protein sequence ID" value="ROR39797.1"/>
    <property type="molecule type" value="Genomic_DNA"/>
</dbReference>
<evidence type="ECO:0000313" key="6">
    <source>
        <dbReference type="Proteomes" id="UP000298805"/>
    </source>
</evidence>
<dbReference type="Gene3D" id="1.20.1260.10">
    <property type="match status" value="1"/>
</dbReference>
<reference evidence="4 5" key="2">
    <citation type="submission" date="2018-11" db="EMBL/GenBank/DDBJ databases">
        <title>Genomic Encyclopedia of Type Strains, Phase IV (KMG-IV): sequencing the most valuable type-strain genomes for metagenomic binning, comparative biology and taxonomic classification.</title>
        <authorList>
            <person name="Goeker M."/>
        </authorList>
    </citation>
    <scope>NUCLEOTIDE SEQUENCE [LARGE SCALE GENOMIC DNA]</scope>
    <source>
        <strain evidence="4 5">DSM 27783</strain>
    </source>
</reference>
<evidence type="ECO:0000313" key="5">
    <source>
        <dbReference type="Proteomes" id="UP000272781"/>
    </source>
</evidence>
<feature type="domain" description="DUF2202" evidence="2">
    <location>
        <begin position="28"/>
        <end position="172"/>
    </location>
</feature>
<dbReference type="InterPro" id="IPR019243">
    <property type="entry name" value="DUF2202"/>
</dbReference>
<dbReference type="EMBL" id="CP027432">
    <property type="protein sequence ID" value="QCI28015.1"/>
    <property type="molecule type" value="Genomic_DNA"/>
</dbReference>
<accession>A0AAJ4UXU5</accession>
<gene>
    <name evidence="3" type="ORF">C6V80_03260</name>
    <name evidence="4" type="ORF">EDC58_0772</name>
</gene>
<reference evidence="3" key="3">
    <citation type="submission" date="2019-06" db="EMBL/GenBank/DDBJ databases">
        <title>A comparative analysis of the Nautiliaceae.</title>
        <authorList>
            <person name="Grosche A."/>
            <person name="Smedile F."/>
            <person name="Vetriani C."/>
        </authorList>
    </citation>
    <scope>NUCLEOTIDE SEQUENCE</scope>
    <source>
        <strain evidence="3">TB6</strain>
    </source>
</reference>
<evidence type="ECO:0000313" key="3">
    <source>
        <dbReference type="EMBL" id="QCI28015.1"/>
    </source>
</evidence>
<protein>
    <submittedName>
        <fullName evidence="3">DUF2202 domain-containing protein</fullName>
    </submittedName>
</protein>
<proteinExistence type="predicted"/>